<dbReference type="RefSeq" id="WP_349086191.1">
    <property type="nucleotide sequence ID" value="NZ_JBBMEK010000305.1"/>
</dbReference>
<dbReference type="Gene3D" id="1.10.10.10">
    <property type="entry name" value="Winged helix-like DNA-binding domain superfamily/Winged helix DNA-binding domain"/>
    <property type="match status" value="1"/>
</dbReference>
<comment type="caution">
    <text evidence="5">The sequence shown here is derived from an EMBL/GenBank/DDBJ whole genome shotgun (WGS) entry which is preliminary data.</text>
</comment>
<dbReference type="SUPFAM" id="SSF46894">
    <property type="entry name" value="C-terminal effector domain of the bipartite response regulators"/>
    <property type="match status" value="1"/>
</dbReference>
<keyword evidence="1" id="KW-0805">Transcription regulation</keyword>
<keyword evidence="2" id="KW-0238">DNA-binding</keyword>
<dbReference type="InterPro" id="IPR016032">
    <property type="entry name" value="Sig_transdc_resp-reg_C-effctor"/>
</dbReference>
<evidence type="ECO:0000313" key="6">
    <source>
        <dbReference type="Proteomes" id="UP001469749"/>
    </source>
</evidence>
<dbReference type="InterPro" id="IPR029016">
    <property type="entry name" value="GAF-like_dom_sf"/>
</dbReference>
<evidence type="ECO:0000313" key="5">
    <source>
        <dbReference type="EMBL" id="MEQ2366599.1"/>
    </source>
</evidence>
<dbReference type="SMART" id="SM00862">
    <property type="entry name" value="Trans_reg_C"/>
    <property type="match status" value="1"/>
</dbReference>
<feature type="domain" description="OmpR/PhoB-type" evidence="4">
    <location>
        <begin position="233"/>
        <end position="309"/>
    </location>
</feature>
<sequence length="316" mass="36418">MLSTIQKLFGGGKQVTSEKAEQVEQQQYIQYAQEVECTLRLLEEHLHESDNSAEIIQNVMKTACEFYQGDWVGFLQVDLELGLWTPYVWHNPHENDQTAILLREFESAEFFSRWIDAMHNNRALFFLSLDELSDAPPEELKLYHHLNIKQLLAVPIKPRPTGFLVVRNPQRHITRSSMLQMLAFVLLSSINEQKLMQSMKMSLSPENIKSDTDVIINLFGNLEIYTLNGVLREADLKSPKICRLLAYMLLNRKVTVPAREIVEAIWPEEVLETDNPGKNLRALIFRLRQSFSLISGYSLIETTPNGYCLNPKLNIV</sequence>
<protein>
    <recommendedName>
        <fullName evidence="4">OmpR/PhoB-type domain-containing protein</fullName>
    </recommendedName>
</protein>
<keyword evidence="6" id="KW-1185">Reference proteome</keyword>
<dbReference type="SUPFAM" id="SSF55781">
    <property type="entry name" value="GAF domain-like"/>
    <property type="match status" value="1"/>
</dbReference>
<evidence type="ECO:0000256" key="3">
    <source>
        <dbReference type="ARBA" id="ARBA00023163"/>
    </source>
</evidence>
<evidence type="ECO:0000259" key="4">
    <source>
        <dbReference type="SMART" id="SM00862"/>
    </source>
</evidence>
<dbReference type="InterPro" id="IPR036388">
    <property type="entry name" value="WH-like_DNA-bd_sf"/>
</dbReference>
<keyword evidence="3" id="KW-0804">Transcription</keyword>
<accession>A0ABV1BC20</accession>
<dbReference type="EMBL" id="JBBMEK010000305">
    <property type="protein sequence ID" value="MEQ2366599.1"/>
    <property type="molecule type" value="Genomic_DNA"/>
</dbReference>
<name>A0ABV1BC20_9FIRM</name>
<proteinExistence type="predicted"/>
<dbReference type="InterPro" id="IPR001867">
    <property type="entry name" value="OmpR/PhoB-type_DNA-bd"/>
</dbReference>
<organism evidence="5 6">
    <name type="scientific">Coprococcus intestinihominis</name>
    <dbReference type="NCBI Taxonomy" id="3133154"/>
    <lineage>
        <taxon>Bacteria</taxon>
        <taxon>Bacillati</taxon>
        <taxon>Bacillota</taxon>
        <taxon>Clostridia</taxon>
        <taxon>Lachnospirales</taxon>
        <taxon>Lachnospiraceae</taxon>
        <taxon>Coprococcus</taxon>
    </lineage>
</organism>
<dbReference type="Gene3D" id="3.30.450.40">
    <property type="match status" value="1"/>
</dbReference>
<gene>
    <name evidence="5" type="ORF">WMO25_16165</name>
</gene>
<dbReference type="Proteomes" id="UP001469749">
    <property type="component" value="Unassembled WGS sequence"/>
</dbReference>
<evidence type="ECO:0000256" key="1">
    <source>
        <dbReference type="ARBA" id="ARBA00023015"/>
    </source>
</evidence>
<evidence type="ECO:0000256" key="2">
    <source>
        <dbReference type="ARBA" id="ARBA00023125"/>
    </source>
</evidence>
<reference evidence="5 6" key="1">
    <citation type="submission" date="2024-03" db="EMBL/GenBank/DDBJ databases">
        <title>Human intestinal bacterial collection.</title>
        <authorList>
            <person name="Pauvert C."/>
            <person name="Hitch T.C.A."/>
            <person name="Clavel T."/>
        </authorList>
    </citation>
    <scope>NUCLEOTIDE SEQUENCE [LARGE SCALE GENOMIC DNA]</scope>
    <source>
        <strain evidence="5 6">CLA-AA-H190</strain>
    </source>
</reference>